<protein>
    <submittedName>
        <fullName evidence="1">Uncharacterized protein</fullName>
    </submittedName>
</protein>
<gene>
    <name evidence="1" type="ORF">V6N11_072294</name>
</gene>
<organism evidence="1 2">
    <name type="scientific">Hibiscus sabdariffa</name>
    <name type="common">roselle</name>
    <dbReference type="NCBI Taxonomy" id="183260"/>
    <lineage>
        <taxon>Eukaryota</taxon>
        <taxon>Viridiplantae</taxon>
        <taxon>Streptophyta</taxon>
        <taxon>Embryophyta</taxon>
        <taxon>Tracheophyta</taxon>
        <taxon>Spermatophyta</taxon>
        <taxon>Magnoliopsida</taxon>
        <taxon>eudicotyledons</taxon>
        <taxon>Gunneridae</taxon>
        <taxon>Pentapetalae</taxon>
        <taxon>rosids</taxon>
        <taxon>malvids</taxon>
        <taxon>Malvales</taxon>
        <taxon>Malvaceae</taxon>
        <taxon>Malvoideae</taxon>
        <taxon>Hibiscus</taxon>
    </lineage>
</organism>
<dbReference type="EMBL" id="JBBPBN010000003">
    <property type="protein sequence ID" value="KAK9043971.1"/>
    <property type="molecule type" value="Genomic_DNA"/>
</dbReference>
<accession>A0ABR2U368</accession>
<name>A0ABR2U368_9ROSI</name>
<dbReference type="Proteomes" id="UP001396334">
    <property type="component" value="Unassembled WGS sequence"/>
</dbReference>
<keyword evidence="2" id="KW-1185">Reference proteome</keyword>
<reference evidence="1 2" key="1">
    <citation type="journal article" date="2024" name="G3 (Bethesda)">
        <title>Genome assembly of Hibiscus sabdariffa L. provides insights into metabolisms of medicinal natural products.</title>
        <authorList>
            <person name="Kim T."/>
        </authorList>
    </citation>
    <scope>NUCLEOTIDE SEQUENCE [LARGE SCALE GENOMIC DNA]</scope>
    <source>
        <strain evidence="1">TK-2024</strain>
        <tissue evidence="1">Old leaves</tissue>
    </source>
</reference>
<comment type="caution">
    <text evidence="1">The sequence shown here is derived from an EMBL/GenBank/DDBJ whole genome shotgun (WGS) entry which is preliminary data.</text>
</comment>
<evidence type="ECO:0000313" key="2">
    <source>
        <dbReference type="Proteomes" id="UP001396334"/>
    </source>
</evidence>
<evidence type="ECO:0000313" key="1">
    <source>
        <dbReference type="EMBL" id="KAK9043971.1"/>
    </source>
</evidence>
<proteinExistence type="predicted"/>
<sequence length="97" mass="9929">MAVLSHQVSSHPGLLLANHVTRFAAGACSSVLCGPRDQHAPLGPGQYPRTLTGFLPPLLICSHASSVSSASWIVSSSSQGATISESDISVNIGFKGT</sequence>